<dbReference type="CDD" id="cd05155">
    <property type="entry name" value="APH_ChoK_like_1"/>
    <property type="match status" value="1"/>
</dbReference>
<keyword evidence="2" id="KW-0808">Transferase</keyword>
<dbReference type="InterPro" id="IPR011009">
    <property type="entry name" value="Kinase-like_dom_sf"/>
</dbReference>
<dbReference type="Gene3D" id="3.30.200.20">
    <property type="entry name" value="Phosphorylase Kinase, domain 1"/>
    <property type="match status" value="1"/>
</dbReference>
<name>A0A5C8ZI25_9ACTN</name>
<proteinExistence type="predicted"/>
<dbReference type="Gene3D" id="3.90.1200.10">
    <property type="match status" value="1"/>
</dbReference>
<evidence type="ECO:0000313" key="2">
    <source>
        <dbReference type="EMBL" id="TXR56799.1"/>
    </source>
</evidence>
<organism evidence="2 3">
    <name type="scientific">Quadrisphaera setariae</name>
    <dbReference type="NCBI Taxonomy" id="2593304"/>
    <lineage>
        <taxon>Bacteria</taxon>
        <taxon>Bacillati</taxon>
        <taxon>Actinomycetota</taxon>
        <taxon>Actinomycetes</taxon>
        <taxon>Kineosporiales</taxon>
        <taxon>Kineosporiaceae</taxon>
        <taxon>Quadrisphaera</taxon>
    </lineage>
</organism>
<gene>
    <name evidence="2" type="ORF">FMM08_08705</name>
</gene>
<dbReference type="GO" id="GO:0016740">
    <property type="term" value="F:transferase activity"/>
    <property type="evidence" value="ECO:0007669"/>
    <property type="project" value="UniProtKB-KW"/>
</dbReference>
<evidence type="ECO:0000313" key="3">
    <source>
        <dbReference type="Proteomes" id="UP000321234"/>
    </source>
</evidence>
<dbReference type="PANTHER" id="PTHR21310:SF42">
    <property type="entry name" value="BIFUNCTIONAL AAC_APH"/>
    <property type="match status" value="1"/>
</dbReference>
<dbReference type="Proteomes" id="UP000321234">
    <property type="component" value="Unassembled WGS sequence"/>
</dbReference>
<dbReference type="InterPro" id="IPR002575">
    <property type="entry name" value="Aminoglycoside_PTrfase"/>
</dbReference>
<reference evidence="2 3" key="1">
    <citation type="submission" date="2019-07" db="EMBL/GenBank/DDBJ databases">
        <title>Quadrisphaera sp. strain DD2A genome sequencing and assembly.</title>
        <authorList>
            <person name="Kim I."/>
        </authorList>
    </citation>
    <scope>NUCLEOTIDE SEQUENCE [LARGE SCALE GENOMIC DNA]</scope>
    <source>
        <strain evidence="2 3">DD2A</strain>
    </source>
</reference>
<dbReference type="InterPro" id="IPR051678">
    <property type="entry name" value="AGP_Transferase"/>
</dbReference>
<feature type="domain" description="Aminoglycoside phosphotransferase" evidence="1">
    <location>
        <begin position="36"/>
        <end position="268"/>
    </location>
</feature>
<dbReference type="OrthoDB" id="9797603at2"/>
<dbReference type="AlphaFoldDB" id="A0A5C8ZI25"/>
<dbReference type="SUPFAM" id="SSF56112">
    <property type="entry name" value="Protein kinase-like (PK-like)"/>
    <property type="match status" value="1"/>
</dbReference>
<dbReference type="EMBL" id="VKAC01000004">
    <property type="protein sequence ID" value="TXR56799.1"/>
    <property type="molecule type" value="Genomic_DNA"/>
</dbReference>
<evidence type="ECO:0000259" key="1">
    <source>
        <dbReference type="Pfam" id="PF01636"/>
    </source>
</evidence>
<protein>
    <submittedName>
        <fullName evidence="2">Aminoglycoside phosphotransferase family protein</fullName>
    </submittedName>
</protein>
<sequence>MAHADPRVEADVPLVRRLLREQLPQWADLPVVTVEAQGNDNRTFRLGDDLTVRLPSHQRYAAGVAKEDAALPLLRHHLRTAVPEVVATGRPSEAFPMSFSVRRWLPGTALDATSAVVDDEQLAADVGAFLRELRAAPTAGGPAGGQHSFFRGCHPSAYGHEVQVALEQLAGAVDVAACERAWAQGMTTAWEHPPVWFHGDVAPGNLLVEEDDDGGAALAAAIDFGTCGVGDPACDLVLAWTRFDGDARQAFREAAQLDDGAWARGRAWALWKALIVLAELRALDEQLHHAEQEAQLHIIDRVLADA</sequence>
<comment type="caution">
    <text evidence="2">The sequence shown here is derived from an EMBL/GenBank/DDBJ whole genome shotgun (WGS) entry which is preliminary data.</text>
</comment>
<accession>A0A5C8ZI25</accession>
<dbReference type="PANTHER" id="PTHR21310">
    <property type="entry name" value="AMINOGLYCOSIDE PHOSPHOTRANSFERASE-RELATED-RELATED"/>
    <property type="match status" value="1"/>
</dbReference>
<keyword evidence="3" id="KW-1185">Reference proteome</keyword>
<dbReference type="RefSeq" id="WP_147925928.1">
    <property type="nucleotide sequence ID" value="NZ_VKAC01000004.1"/>
</dbReference>
<dbReference type="Pfam" id="PF01636">
    <property type="entry name" value="APH"/>
    <property type="match status" value="1"/>
</dbReference>